<accession>A0A7V8V511</accession>
<dbReference type="AlphaFoldDB" id="A0A7V8V511"/>
<protein>
    <submittedName>
        <fullName evidence="1">Uncharacterized protein</fullName>
    </submittedName>
</protein>
<sequence>MGVGHHLPCFLGLLVKTRVFALAGKVFLASLVSRIASQTLLGLLDVTEDDMRVAWRDRIVLR</sequence>
<comment type="caution">
    <text evidence="1">The sequence shown here is derived from an EMBL/GenBank/DDBJ whole genome shotgun (WGS) entry which is preliminary data.</text>
</comment>
<organism evidence="1 2">
    <name type="scientific">Bremerella alba</name>
    <dbReference type="NCBI Taxonomy" id="980252"/>
    <lineage>
        <taxon>Bacteria</taxon>
        <taxon>Pseudomonadati</taxon>
        <taxon>Planctomycetota</taxon>
        <taxon>Planctomycetia</taxon>
        <taxon>Pirellulales</taxon>
        <taxon>Pirellulaceae</taxon>
        <taxon>Bremerella</taxon>
    </lineage>
</organism>
<reference evidence="1 2" key="1">
    <citation type="submission" date="2020-05" db="EMBL/GenBank/DDBJ databases">
        <title>Bremerella alba sp. nov., a novel planctomycete isolated from the surface of the macroalga Fucus spiralis.</title>
        <authorList>
            <person name="Godinho O."/>
            <person name="Botelho R."/>
            <person name="Albuquerque L."/>
            <person name="Wiegand S."/>
            <person name="Da Costa M.S."/>
            <person name="Lobo-Da-Cunha A."/>
            <person name="Jogler C."/>
            <person name="Lage O.M."/>
        </authorList>
    </citation>
    <scope>NUCLEOTIDE SEQUENCE [LARGE SCALE GENOMIC DNA]</scope>
    <source>
        <strain evidence="1 2">FF15</strain>
    </source>
</reference>
<keyword evidence="2" id="KW-1185">Reference proteome</keyword>
<evidence type="ECO:0000313" key="1">
    <source>
        <dbReference type="EMBL" id="MBA2115079.1"/>
    </source>
</evidence>
<dbReference type="EMBL" id="JABRWO010000005">
    <property type="protein sequence ID" value="MBA2115079.1"/>
    <property type="molecule type" value="Genomic_DNA"/>
</dbReference>
<evidence type="ECO:0000313" key="2">
    <source>
        <dbReference type="Proteomes" id="UP000551616"/>
    </source>
</evidence>
<name>A0A7V8V511_9BACT</name>
<proteinExistence type="predicted"/>
<dbReference type="Proteomes" id="UP000551616">
    <property type="component" value="Unassembled WGS sequence"/>
</dbReference>
<gene>
    <name evidence="1" type="ORF">HOV93_22510</name>
</gene>